<dbReference type="Gene3D" id="3.40.640.10">
    <property type="entry name" value="Type I PLP-dependent aspartate aminotransferase-like (Major domain)"/>
    <property type="match status" value="1"/>
</dbReference>
<accession>A0AA45WJJ8</accession>
<dbReference type="Pfam" id="PF22580">
    <property type="entry name" value="KYNU_C"/>
    <property type="match status" value="1"/>
</dbReference>
<dbReference type="GO" id="GO:0009435">
    <property type="term" value="P:NAD+ biosynthetic process"/>
    <property type="evidence" value="ECO:0007669"/>
    <property type="project" value="UniProtKB-UniRule"/>
</dbReference>
<feature type="binding site" evidence="4">
    <location>
        <begin position="142"/>
        <end position="145"/>
    </location>
    <ligand>
        <name>pyridoxal 5'-phosphate</name>
        <dbReference type="ChEBI" id="CHEBI:597326"/>
    </ligand>
</feature>
<dbReference type="Pfam" id="PF01041">
    <property type="entry name" value="DegT_DnrJ_EryC1"/>
    <property type="match status" value="1"/>
</dbReference>
<dbReference type="GO" id="GO:0019805">
    <property type="term" value="P:quinolinate biosynthetic process"/>
    <property type="evidence" value="ECO:0007669"/>
    <property type="project" value="UniProtKB-UniRule"/>
</dbReference>
<gene>
    <name evidence="4" type="primary">kynU</name>
    <name evidence="8" type="ORF">SAMN06265361_101471</name>
</gene>
<feature type="binding site" evidence="4">
    <location>
        <position position="277"/>
    </location>
    <ligand>
        <name>pyridoxal 5'-phosphate</name>
        <dbReference type="ChEBI" id="CHEBI:597326"/>
    </ligand>
</feature>
<comment type="cofactor">
    <cofactor evidence="4 6">
        <name>pyridoxal 5'-phosphate</name>
        <dbReference type="ChEBI" id="CHEBI:597326"/>
    </cofactor>
</comment>
<evidence type="ECO:0000256" key="6">
    <source>
        <dbReference type="PIRNR" id="PIRNR038800"/>
    </source>
</evidence>
<comment type="catalytic activity">
    <reaction evidence="4 6">
        <text>L-kynurenine + H2O = anthranilate + L-alanine + H(+)</text>
        <dbReference type="Rhea" id="RHEA:16813"/>
        <dbReference type="ChEBI" id="CHEBI:15377"/>
        <dbReference type="ChEBI" id="CHEBI:15378"/>
        <dbReference type="ChEBI" id="CHEBI:16567"/>
        <dbReference type="ChEBI" id="CHEBI:57959"/>
        <dbReference type="ChEBI" id="CHEBI:57972"/>
        <dbReference type="EC" id="3.7.1.3"/>
    </reaction>
</comment>
<feature type="binding site" evidence="4">
    <location>
        <position position="305"/>
    </location>
    <ligand>
        <name>pyridoxal 5'-phosphate</name>
        <dbReference type="ChEBI" id="CHEBI:597326"/>
    </ligand>
</feature>
<dbReference type="AlphaFoldDB" id="A0AA45WJJ8"/>
<organism evidence="8 9">
    <name type="scientific">Laceyella tengchongensis</name>
    <dbReference type="NCBI Taxonomy" id="574699"/>
    <lineage>
        <taxon>Bacteria</taxon>
        <taxon>Bacillati</taxon>
        <taxon>Bacillota</taxon>
        <taxon>Bacilli</taxon>
        <taxon>Bacillales</taxon>
        <taxon>Thermoactinomycetaceae</taxon>
        <taxon>Laceyella</taxon>
    </lineage>
</organism>
<evidence type="ECO:0000256" key="2">
    <source>
        <dbReference type="ARBA" id="ARBA00022801"/>
    </source>
</evidence>
<feature type="binding site" evidence="4">
    <location>
        <position position="223"/>
    </location>
    <ligand>
        <name>pyridoxal 5'-phosphate</name>
        <dbReference type="ChEBI" id="CHEBI:597326"/>
    </ligand>
</feature>
<dbReference type="GO" id="GO:0005737">
    <property type="term" value="C:cytoplasm"/>
    <property type="evidence" value="ECO:0007669"/>
    <property type="project" value="UniProtKB-UniRule"/>
</dbReference>
<dbReference type="InterPro" id="IPR015421">
    <property type="entry name" value="PyrdxlP-dep_Trfase_major"/>
</dbReference>
<dbReference type="GO" id="GO:0019441">
    <property type="term" value="P:L-tryptophan catabolic process to kynurenine"/>
    <property type="evidence" value="ECO:0007669"/>
    <property type="project" value="TreeGrafter"/>
</dbReference>
<comment type="similarity">
    <text evidence="4 6">Belongs to the kynureninase family.</text>
</comment>
<evidence type="ECO:0000313" key="8">
    <source>
        <dbReference type="EMBL" id="SMP03676.1"/>
    </source>
</evidence>
<dbReference type="SUPFAM" id="SSF53383">
    <property type="entry name" value="PLP-dependent transferases"/>
    <property type="match status" value="1"/>
</dbReference>
<dbReference type="PANTHER" id="PTHR14084:SF0">
    <property type="entry name" value="KYNURENINASE"/>
    <property type="match status" value="1"/>
</dbReference>
<evidence type="ECO:0000256" key="3">
    <source>
        <dbReference type="ARBA" id="ARBA00022898"/>
    </source>
</evidence>
<feature type="modified residue" description="N6-(pyridoxal phosphate)lysine" evidence="4">
    <location>
        <position position="249"/>
    </location>
</feature>
<keyword evidence="9" id="KW-1185">Reference proteome</keyword>
<feature type="binding site" evidence="4">
    <location>
        <position position="114"/>
    </location>
    <ligand>
        <name>pyridoxal 5'-phosphate</name>
        <dbReference type="ChEBI" id="CHEBI:597326"/>
    </ligand>
</feature>
<reference evidence="8" key="1">
    <citation type="submission" date="2017-05" db="EMBL/GenBank/DDBJ databases">
        <authorList>
            <person name="Varghese N."/>
            <person name="Submissions S."/>
        </authorList>
    </citation>
    <scope>NUCLEOTIDE SEQUENCE</scope>
    <source>
        <strain evidence="8">DSM 45262</strain>
    </source>
</reference>
<dbReference type="GO" id="GO:0043420">
    <property type="term" value="P:anthranilate metabolic process"/>
    <property type="evidence" value="ECO:0007669"/>
    <property type="project" value="TreeGrafter"/>
</dbReference>
<dbReference type="PANTHER" id="PTHR14084">
    <property type="entry name" value="KYNURENINASE"/>
    <property type="match status" value="1"/>
</dbReference>
<keyword evidence="3 4" id="KW-0663">Pyridoxal phosphate</keyword>
<feature type="binding site" evidence="4">
    <location>
        <position position="248"/>
    </location>
    <ligand>
        <name>pyridoxal 5'-phosphate</name>
        <dbReference type="ChEBI" id="CHEBI:597326"/>
    </ligand>
</feature>
<dbReference type="GO" id="GO:0030429">
    <property type="term" value="F:kynureninase activity"/>
    <property type="evidence" value="ECO:0007669"/>
    <property type="project" value="UniProtKB-UniRule"/>
</dbReference>
<comment type="pathway">
    <text evidence="4 6">Amino-acid degradation; L-kynurenine degradation; L-alanine and anthranilate from L-kynurenine: step 1/1.</text>
</comment>
<dbReference type="GO" id="GO:0097053">
    <property type="term" value="P:L-kynurenine catabolic process"/>
    <property type="evidence" value="ECO:0007669"/>
    <property type="project" value="UniProtKB-UniRule"/>
</dbReference>
<proteinExistence type="inferred from homology"/>
<dbReference type="Gene3D" id="3.90.1150.10">
    <property type="entry name" value="Aspartate Aminotransferase, domain 1"/>
    <property type="match status" value="1"/>
</dbReference>
<comment type="caution">
    <text evidence="8">The sequence shown here is derived from an EMBL/GenBank/DDBJ whole genome shotgun (WGS) entry which is preliminary data.</text>
</comment>
<name>A0AA45WJJ8_9BACL</name>
<dbReference type="Proteomes" id="UP001157946">
    <property type="component" value="Unassembled WGS sequence"/>
</dbReference>
<dbReference type="InterPro" id="IPR015424">
    <property type="entry name" value="PyrdxlP-dep_Trfase"/>
</dbReference>
<comment type="subunit">
    <text evidence="4 6">Homodimer.</text>
</comment>
<comment type="caution">
    <text evidence="4">Lacks conserved residue(s) required for the propagation of feature annotation.</text>
</comment>
<evidence type="ECO:0000256" key="5">
    <source>
        <dbReference type="NCBIfam" id="TIGR01814"/>
    </source>
</evidence>
<dbReference type="InterPro" id="IPR010111">
    <property type="entry name" value="Kynureninase"/>
</dbReference>
<comment type="catalytic activity">
    <reaction evidence="6">
        <text>3-hydroxy-L-kynurenine + H2O = 3-hydroxyanthranilate + L-alanine + H(+)</text>
        <dbReference type="Rhea" id="RHEA:25143"/>
        <dbReference type="ChEBI" id="CHEBI:15377"/>
        <dbReference type="ChEBI" id="CHEBI:15378"/>
        <dbReference type="ChEBI" id="CHEBI:36559"/>
        <dbReference type="ChEBI" id="CHEBI:57972"/>
        <dbReference type="ChEBI" id="CHEBI:58125"/>
        <dbReference type="EC" id="3.7.1.3"/>
    </reaction>
</comment>
<dbReference type="HAMAP" id="MF_01970">
    <property type="entry name" value="Kynureninase"/>
    <property type="match status" value="1"/>
</dbReference>
<keyword evidence="2 4" id="KW-0378">Hydrolase</keyword>
<keyword evidence="1 4" id="KW-0662">Pyridine nucleotide biosynthesis</keyword>
<comment type="function">
    <text evidence="4 6">Catalyzes the cleavage of L-kynurenine (L-Kyn) and L-3-hydroxykynurenine (L-3OHKyn) into anthranilic acid (AA) and 3-hydroxyanthranilic acid (3-OHAA), respectively.</text>
</comment>
<comment type="pathway">
    <text evidence="4 6">Cofactor biosynthesis; NAD(+) biosynthesis; quinolinate from L-kynurenine: step 2/3.</text>
</comment>
<feature type="binding site" evidence="4">
    <location>
        <position position="226"/>
    </location>
    <ligand>
        <name>pyridoxal 5'-phosphate</name>
        <dbReference type="ChEBI" id="CHEBI:597326"/>
    </ligand>
</feature>
<dbReference type="NCBIfam" id="TIGR01814">
    <property type="entry name" value="kynureninase"/>
    <property type="match status" value="1"/>
</dbReference>
<evidence type="ECO:0000313" key="9">
    <source>
        <dbReference type="Proteomes" id="UP001157946"/>
    </source>
</evidence>
<sequence length="438" mass="49217">MFGHNFNERGDRMARDPLTREWAEKMDQTDELSSFRQEFYIQEGTIYLNGNSLGLLSKRAEASLHAQLESWQRYGIGGWTQGKRPWFFLAESLRGGLAPLVGAKEHEVIVTGSTTVNIHQLLATFYRPQGKRTKIVTDVLTFPSDIYALQSQLRLFGLDPETHLIQVQSRDGRLLDEEEIVRQLTDEVALVLLPTVLYGSGQRLDIERVTKAAHERGIMIGWDACHSIGAMPHEFHRWGVDFAVWCSYKYLNSGPGSVGGLFVHEKHLPALPGLAGWFGSDKERQFDMEHTFIPAGDAGAFQIGTPHILSMAPIAGSLELFAEAGIDRIRAKSLRLTGYLMALVDGWLAGMGFEIANPREDERRGGHVALVHPDAVRICKALKEEEVIPDFRAPDMIRLAPTALYTSFVEVWEAVNRLKRIMTDKTYEQFLNERGVVA</sequence>
<dbReference type="PIRSF" id="PIRSF038800">
    <property type="entry name" value="KYNU"/>
    <property type="match status" value="1"/>
</dbReference>
<evidence type="ECO:0000256" key="4">
    <source>
        <dbReference type="HAMAP-Rule" id="MF_01970"/>
    </source>
</evidence>
<evidence type="ECO:0000256" key="1">
    <source>
        <dbReference type="ARBA" id="ARBA00022642"/>
    </source>
</evidence>
<dbReference type="EMBL" id="FXTU01000001">
    <property type="protein sequence ID" value="SMP03676.1"/>
    <property type="molecule type" value="Genomic_DNA"/>
</dbReference>
<dbReference type="RefSeq" id="WP_284723905.1">
    <property type="nucleotide sequence ID" value="NZ_FXTU01000001.1"/>
</dbReference>
<comment type="similarity">
    <text evidence="7">Belongs to the DegT/DnrJ/EryC1 family.</text>
</comment>
<protein>
    <recommendedName>
        <fullName evidence="4 5">Kynureninase</fullName>
        <ecNumber evidence="4 5">3.7.1.3</ecNumber>
    </recommendedName>
    <alternativeName>
        <fullName evidence="4">L-kynurenine hydrolase</fullName>
    </alternativeName>
</protein>
<dbReference type="GO" id="GO:0030170">
    <property type="term" value="F:pyridoxal phosphate binding"/>
    <property type="evidence" value="ECO:0007669"/>
    <property type="project" value="UniProtKB-UniRule"/>
</dbReference>
<dbReference type="EC" id="3.7.1.3" evidence="4 5"/>
<dbReference type="InterPro" id="IPR015422">
    <property type="entry name" value="PyrdxlP-dep_Trfase_small"/>
</dbReference>
<dbReference type="InterPro" id="IPR000653">
    <property type="entry name" value="DegT/StrS_aminotransferase"/>
</dbReference>
<evidence type="ECO:0000256" key="7">
    <source>
        <dbReference type="RuleBase" id="RU004508"/>
    </source>
</evidence>
<feature type="binding site" evidence="4">
    <location>
        <position position="115"/>
    </location>
    <ligand>
        <name>pyridoxal 5'-phosphate</name>
        <dbReference type="ChEBI" id="CHEBI:597326"/>
    </ligand>
</feature>